<evidence type="ECO:0000259" key="2">
    <source>
        <dbReference type="Pfam" id="PF00535"/>
    </source>
</evidence>
<dbReference type="InterPro" id="IPR029044">
    <property type="entry name" value="Nucleotide-diphossugar_trans"/>
</dbReference>
<name>A0A160N4J1_9GAMM</name>
<dbReference type="Proteomes" id="UP000077255">
    <property type="component" value="Chromosome"/>
</dbReference>
<organism evidence="3 4">
    <name type="scientific">Dyella thiooxydans</name>
    <dbReference type="NCBI Taxonomy" id="445710"/>
    <lineage>
        <taxon>Bacteria</taxon>
        <taxon>Pseudomonadati</taxon>
        <taxon>Pseudomonadota</taxon>
        <taxon>Gammaproteobacteria</taxon>
        <taxon>Lysobacterales</taxon>
        <taxon>Rhodanobacteraceae</taxon>
        <taxon>Dyella</taxon>
    </lineage>
</organism>
<dbReference type="GO" id="GO:0016758">
    <property type="term" value="F:hexosyltransferase activity"/>
    <property type="evidence" value="ECO:0007669"/>
    <property type="project" value="UniProtKB-ARBA"/>
</dbReference>
<dbReference type="KEGG" id="dtx:ATSB10_31900"/>
<evidence type="ECO:0000313" key="3">
    <source>
        <dbReference type="EMBL" id="AND70644.1"/>
    </source>
</evidence>
<feature type="domain" description="Glycosyltransferase 2-like" evidence="2">
    <location>
        <begin position="785"/>
        <end position="908"/>
    </location>
</feature>
<dbReference type="PANTHER" id="PTHR22916:SF3">
    <property type="entry name" value="UDP-GLCNAC:BETAGAL BETA-1,3-N-ACETYLGLUCOSAMINYLTRANSFERASE-LIKE PROTEIN 1"/>
    <property type="match status" value="1"/>
</dbReference>
<dbReference type="CDD" id="cd00761">
    <property type="entry name" value="Glyco_tranf_GTA_type"/>
    <property type="match status" value="2"/>
</dbReference>
<dbReference type="RefSeq" id="WP_083966256.1">
    <property type="nucleotide sequence ID" value="NZ_CP014841.1"/>
</dbReference>
<dbReference type="PANTHER" id="PTHR22916">
    <property type="entry name" value="GLYCOSYLTRANSFERASE"/>
    <property type="match status" value="1"/>
</dbReference>
<gene>
    <name evidence="3" type="ORF">ATSB10_31900</name>
</gene>
<dbReference type="Pfam" id="PF00535">
    <property type="entry name" value="Glycos_transf_2"/>
    <property type="match status" value="2"/>
</dbReference>
<proteinExistence type="predicted"/>
<dbReference type="InterPro" id="IPR001173">
    <property type="entry name" value="Glyco_trans_2-like"/>
</dbReference>
<dbReference type="OrthoDB" id="9145912at2"/>
<dbReference type="PATRIC" id="fig|445710.3.peg.3192"/>
<feature type="domain" description="Glycosyltransferase 2-like" evidence="2">
    <location>
        <begin position="42"/>
        <end position="168"/>
    </location>
</feature>
<evidence type="ECO:0000256" key="1">
    <source>
        <dbReference type="SAM" id="MobiDB-lite"/>
    </source>
</evidence>
<reference evidence="3 4" key="1">
    <citation type="submission" date="2016-02" db="EMBL/GenBank/DDBJ databases">
        <title>Complete genome sequencing and analysis of ATSB10, Dyella thiooxydans isolated from rhizosphere soil of sunflower (Helianthus annuus L.).</title>
        <authorList>
            <person name="Lee Y."/>
            <person name="Hwangbo K."/>
            <person name="Chung H."/>
            <person name="Yoo J."/>
            <person name="Kim K.Y."/>
            <person name="Sa T.M."/>
            <person name="Um Y."/>
            <person name="Madhaiyan M."/>
        </authorList>
    </citation>
    <scope>NUCLEOTIDE SEQUENCE [LARGE SCALE GENOMIC DNA]</scope>
    <source>
        <strain evidence="3 4">ATSB10</strain>
    </source>
</reference>
<sequence>MEPSDHGLDAPRTVRVALTHRQMRFLKAPSAAALDMPIVVGVTHRNHPEGLREALASVASQDLADRLAILVLDDSSDADWLSSLGDGWEADDRLVVATARLGSPAHARNALLDLVDDHFPSCRWVARLDADDSLATPQSLRALVEAGDLHGCDYVVGSHRLREGQRLLPQINRADPRTLTDPARLNAFIQSFCSQRSRQELPSCNLLLRARSGIRYPLTASAEDHWLVAGLLMHASDRGCVIPEPAYAVYSLNGMATRSSKKVASWVSARKALANAADTWLVARASGATILGWGQEGVVFRNLEGTFKQFYPHAMSSLDARNIQELTRDTHGAIADFDIVPSATAGARIRYNHTATRLMPRRIGVAPIGRYLTKLYRSRVVTANIKRDNLRVTEAGELQYIDIGKDIVPLSASRFLDVAARLYAIGELGWSDHELARRRTEQTPVEALQCLPAFDVFYRDLMVALHPWGVPATAEALPTSGAPVHADVTLLLKACAQDADWLRGQVMHIVGELRRVSLPGRVVLLIDPFEGPYLRQHAAGDGARLHFEAERLKREGWLDEVWVAPRDGDAIGATHAAWFGRSDIVESHTTGGAPLFSQVWAFDQVSTRYVLQCDVDVLISLADRNHDVLNDMKRAALDDSVWCVGFNIPQQEPGYKPYQGTPGAFPPEVRFGLLDLERILKRRPFPNTVRNRRFERMWHRALEAVQPAIGMRSVRGGDCRSRYIHPLNVDKDPDVIARIRDLFSQGVIPARQGGHWDVNPEAAWNYPHRGEAVVLLLFGRDTPSAKLDRCLESIKRQTNQAFGVIFIDDGGHTGASIGLHHKLAWLCDRLTLIRRPKHVGYIANFREAVECVCPHGDTMLVVVDQDDALLGEDVIDRIAQAREQGADLLNGPMFRPDKPLQLYPVSYHAPRSSGGGNVWAHLRAFRKSLFEKVPKSAWNEAPDTSILSDFLTMVPMAELARSPRYLDGPYVYLHDRGAYPSERKRVEQAIKRWLFEQSPLTETSLSQKPVVEPPSDARPGDR</sequence>
<dbReference type="SUPFAM" id="SSF53448">
    <property type="entry name" value="Nucleotide-diphospho-sugar transferases"/>
    <property type="match status" value="2"/>
</dbReference>
<accession>A0A160N4J1</accession>
<dbReference type="Gene3D" id="3.90.550.10">
    <property type="entry name" value="Spore Coat Polysaccharide Biosynthesis Protein SpsA, Chain A"/>
    <property type="match status" value="2"/>
</dbReference>
<feature type="region of interest" description="Disordered" evidence="1">
    <location>
        <begin position="1002"/>
        <end position="1022"/>
    </location>
</feature>
<dbReference type="AlphaFoldDB" id="A0A160N4J1"/>
<keyword evidence="4" id="KW-1185">Reference proteome</keyword>
<dbReference type="EMBL" id="CP014841">
    <property type="protein sequence ID" value="AND70644.1"/>
    <property type="molecule type" value="Genomic_DNA"/>
</dbReference>
<protein>
    <recommendedName>
        <fullName evidence="2">Glycosyltransferase 2-like domain-containing protein</fullName>
    </recommendedName>
</protein>
<evidence type="ECO:0000313" key="4">
    <source>
        <dbReference type="Proteomes" id="UP000077255"/>
    </source>
</evidence>